<dbReference type="GO" id="GO:0006565">
    <property type="term" value="P:L-serine catabolic process"/>
    <property type="evidence" value="ECO:0007669"/>
    <property type="project" value="TreeGrafter"/>
</dbReference>
<gene>
    <name evidence="13" type="ORF">B0I71DRAFT_132932</name>
    <name evidence="12" type="ORF">YALI1_E12987g</name>
</gene>
<dbReference type="Proteomes" id="UP000182444">
    <property type="component" value="Chromosome 1E"/>
</dbReference>
<dbReference type="GO" id="GO:0006567">
    <property type="term" value="P:L-threonine catabolic process"/>
    <property type="evidence" value="ECO:0007669"/>
    <property type="project" value="TreeGrafter"/>
</dbReference>
<evidence type="ECO:0000256" key="2">
    <source>
        <dbReference type="ARBA" id="ARBA00004496"/>
    </source>
</evidence>
<evidence type="ECO:0000256" key="1">
    <source>
        <dbReference type="ARBA" id="ARBA00001933"/>
    </source>
</evidence>
<sequence>MRPGYIETPLLKNDIFSHQVGCNVYLKMENLQPSGSFKSRGMTQVISDALDSDPQASLDTLHVCSSSGGNAGLAAAVTSRLNGVACTVVVPESTKPRMVEKLRAAGAEVIVHGKHWSEANDFLQKEEMPRLEKTGKTPIYCHPFDAPAVWKGNSTLIDEIIKQGITPDAVVCSVGGGGLFNGVVEGLKRHKLNCPVIVVETNGADALSRSLQKGEQVTLPGITSIATSLGAVRVADKTFENAQTYPTVSAVVSDDDAVSALVEYAETKQIIVEPACGASLAVLPALKDLVDLKPDSNVVVVLCGGSATGISDIAQFKKDLEAKETTEEK</sequence>
<comment type="pathway">
    <text evidence="3">Carbohydrate biosynthesis; gluconeogenesis.</text>
</comment>
<dbReference type="InterPro" id="IPR036052">
    <property type="entry name" value="TrpB-like_PALP_sf"/>
</dbReference>
<dbReference type="Proteomes" id="UP000256601">
    <property type="component" value="Unassembled WGS sequence"/>
</dbReference>
<evidence type="ECO:0000256" key="6">
    <source>
        <dbReference type="ARBA" id="ARBA00022432"/>
    </source>
</evidence>
<dbReference type="InterPro" id="IPR050147">
    <property type="entry name" value="Ser/Thr_Dehydratase"/>
</dbReference>
<dbReference type="EMBL" id="CP017557">
    <property type="protein sequence ID" value="AOW05225.1"/>
    <property type="molecule type" value="Genomic_DNA"/>
</dbReference>
<comment type="subcellular location">
    <subcellularLocation>
        <location evidence="2">Cytoplasm</location>
    </subcellularLocation>
</comment>
<dbReference type="GO" id="GO:0005737">
    <property type="term" value="C:cytoplasm"/>
    <property type="evidence" value="ECO:0007669"/>
    <property type="project" value="UniProtKB-SubCell"/>
</dbReference>
<evidence type="ECO:0000256" key="8">
    <source>
        <dbReference type="ARBA" id="ARBA00022898"/>
    </source>
</evidence>
<dbReference type="GO" id="GO:0004794">
    <property type="term" value="F:threonine deaminase activity"/>
    <property type="evidence" value="ECO:0007669"/>
    <property type="project" value="TreeGrafter"/>
</dbReference>
<keyword evidence="6" id="KW-0312">Gluconeogenesis</keyword>
<dbReference type="PANTHER" id="PTHR48078">
    <property type="entry name" value="THREONINE DEHYDRATASE, MITOCHONDRIAL-RELATED"/>
    <property type="match status" value="1"/>
</dbReference>
<evidence type="ECO:0000313" key="15">
    <source>
        <dbReference type="Proteomes" id="UP000256601"/>
    </source>
</evidence>
<evidence type="ECO:0000313" key="14">
    <source>
        <dbReference type="Proteomes" id="UP000182444"/>
    </source>
</evidence>
<dbReference type="SUPFAM" id="SSF53686">
    <property type="entry name" value="Tryptophan synthase beta subunit-like PLP-dependent enzymes"/>
    <property type="match status" value="1"/>
</dbReference>
<comment type="cofactor">
    <cofactor evidence="1">
        <name>pyridoxal 5'-phosphate</name>
        <dbReference type="ChEBI" id="CHEBI:597326"/>
    </cofactor>
</comment>
<dbReference type="AlphaFoldDB" id="A0A1H6Q6R9"/>
<dbReference type="Pfam" id="PF00291">
    <property type="entry name" value="PALP"/>
    <property type="match status" value="1"/>
</dbReference>
<evidence type="ECO:0000313" key="12">
    <source>
        <dbReference type="EMBL" id="AOW05225.1"/>
    </source>
</evidence>
<dbReference type="GO" id="GO:0030170">
    <property type="term" value="F:pyridoxal phosphate binding"/>
    <property type="evidence" value="ECO:0007669"/>
    <property type="project" value="InterPro"/>
</dbReference>
<proteinExistence type="inferred from homology"/>
<dbReference type="OMA" id="DGWVNIH"/>
<dbReference type="FunFam" id="3.40.50.1100:FF:000091">
    <property type="entry name" value="Related to L-serine dehydratase"/>
    <property type="match status" value="1"/>
</dbReference>
<dbReference type="RefSeq" id="XP_503774.1">
    <property type="nucleotide sequence ID" value="XM_503774.1"/>
</dbReference>
<evidence type="ECO:0000256" key="9">
    <source>
        <dbReference type="ARBA" id="ARBA00023239"/>
    </source>
</evidence>
<dbReference type="PANTHER" id="PTHR48078:SF2">
    <property type="entry name" value="CATABOLIC L-SERINE_THREONINE DEHYDRATASE"/>
    <property type="match status" value="1"/>
</dbReference>
<keyword evidence="7" id="KW-0963">Cytoplasm</keyword>
<feature type="domain" description="Tryptophan synthase beta chain-like PALP" evidence="11">
    <location>
        <begin position="3"/>
        <end position="304"/>
    </location>
</feature>
<keyword evidence="8" id="KW-0663">Pyridoxal phosphate</keyword>
<dbReference type="VEuPathDB" id="FungiDB:YALI0_E10307g"/>
<reference evidence="12 14" key="1">
    <citation type="journal article" date="2016" name="PLoS ONE">
        <title>Sequence Assembly of Yarrowia lipolytica Strain W29/CLIB89 Shows Transposable Element Diversity.</title>
        <authorList>
            <person name="Magnan C."/>
            <person name="Yu J."/>
            <person name="Chang I."/>
            <person name="Jahn E."/>
            <person name="Kanomata Y."/>
            <person name="Wu J."/>
            <person name="Zeller M."/>
            <person name="Oakes M."/>
            <person name="Baldi P."/>
            <person name="Sandmeyer S."/>
        </authorList>
    </citation>
    <scope>NUCLEOTIDE SEQUENCE [LARGE SCALE GENOMIC DNA]</scope>
    <source>
        <strain evidence="12">CLIB89</strain>
        <strain evidence="14">CLIB89(W29)</strain>
    </source>
</reference>
<dbReference type="GO" id="GO:0006094">
    <property type="term" value="P:gluconeogenesis"/>
    <property type="evidence" value="ECO:0007669"/>
    <property type="project" value="UniProtKB-KW"/>
</dbReference>
<dbReference type="FunFam" id="3.40.50.1100:FF:000040">
    <property type="entry name" value="L-serine dehydratase, putative"/>
    <property type="match status" value="1"/>
</dbReference>
<dbReference type="InterPro" id="IPR001926">
    <property type="entry name" value="TrpB-like_PALP"/>
</dbReference>
<dbReference type="Gene3D" id="3.40.50.1100">
    <property type="match status" value="2"/>
</dbReference>
<dbReference type="EC" id="4.3.1.17" evidence="5"/>
<evidence type="ECO:0000259" key="11">
    <source>
        <dbReference type="Pfam" id="PF00291"/>
    </source>
</evidence>
<comment type="similarity">
    <text evidence="4">Belongs to the serine/threonine dehydratase family.</text>
</comment>
<accession>A0A1H6Q6R9</accession>
<dbReference type="KEGG" id="yli:2912595"/>
<dbReference type="InterPro" id="IPR000634">
    <property type="entry name" value="Ser/Thr_deHydtase_PyrdxlP-BS"/>
</dbReference>
<dbReference type="GeneID" id="2912595"/>
<protein>
    <recommendedName>
        <fullName evidence="5">L-serine ammonia-lyase</fullName>
        <ecNumber evidence="5">4.3.1.17</ecNumber>
    </recommendedName>
</protein>
<evidence type="ECO:0000256" key="4">
    <source>
        <dbReference type="ARBA" id="ARBA00010869"/>
    </source>
</evidence>
<dbReference type="GO" id="GO:0003941">
    <property type="term" value="F:L-serine ammonia-lyase activity"/>
    <property type="evidence" value="ECO:0007669"/>
    <property type="project" value="UniProtKB-EC"/>
</dbReference>
<dbReference type="OrthoDB" id="7773036at2759"/>
<dbReference type="eggNOG" id="KOG1250">
    <property type="taxonomic scope" value="Eukaryota"/>
</dbReference>
<reference evidence="13 15" key="2">
    <citation type="submission" date="2018-07" db="EMBL/GenBank/DDBJ databases">
        <title>Draft Genome Assemblies for Five Robust Yarrowia lipolytica Strains Exhibiting High Lipid Production and Pentose Sugar Utilization and Sugar Alcohol Secretion from Undetoxified Lignocellulosic Biomass Hydrolysates.</title>
        <authorList>
            <consortium name="DOE Joint Genome Institute"/>
            <person name="Walker C."/>
            <person name="Ryu S."/>
            <person name="Na H."/>
            <person name="Zane M."/>
            <person name="LaButti K."/>
            <person name="Lipzen A."/>
            <person name="Haridas S."/>
            <person name="Barry K."/>
            <person name="Grigoriev I.V."/>
            <person name="Quarterman J."/>
            <person name="Slininger P."/>
            <person name="Dien B."/>
            <person name="Trinh C.T."/>
        </authorList>
    </citation>
    <scope>NUCLEOTIDE SEQUENCE [LARGE SCALE GENOMIC DNA]</scope>
    <source>
        <strain evidence="13 15">YB392</strain>
    </source>
</reference>
<dbReference type="VEuPathDB" id="FungiDB:YALI1_E12987g"/>
<evidence type="ECO:0000256" key="5">
    <source>
        <dbReference type="ARBA" id="ARBA00012093"/>
    </source>
</evidence>
<dbReference type="GO" id="GO:0009097">
    <property type="term" value="P:isoleucine biosynthetic process"/>
    <property type="evidence" value="ECO:0007669"/>
    <property type="project" value="TreeGrafter"/>
</dbReference>
<evidence type="ECO:0000313" key="13">
    <source>
        <dbReference type="EMBL" id="RDW25265.1"/>
    </source>
</evidence>
<evidence type="ECO:0000256" key="3">
    <source>
        <dbReference type="ARBA" id="ARBA00004742"/>
    </source>
</evidence>
<keyword evidence="9" id="KW-0456">Lyase</keyword>
<dbReference type="PROSITE" id="PS00165">
    <property type="entry name" value="DEHYDRATASE_SER_THR"/>
    <property type="match status" value="1"/>
</dbReference>
<dbReference type="EMBL" id="KZ859007">
    <property type="protein sequence ID" value="RDW25265.1"/>
    <property type="molecule type" value="Genomic_DNA"/>
</dbReference>
<name>A0A1H6Q6R9_YARLL</name>
<comment type="catalytic activity">
    <reaction evidence="10">
        <text>L-serine = pyruvate + NH4(+)</text>
        <dbReference type="Rhea" id="RHEA:19169"/>
        <dbReference type="ChEBI" id="CHEBI:15361"/>
        <dbReference type="ChEBI" id="CHEBI:28938"/>
        <dbReference type="ChEBI" id="CHEBI:33384"/>
        <dbReference type="EC" id="4.3.1.17"/>
    </reaction>
</comment>
<organism evidence="12 14">
    <name type="scientific">Yarrowia lipolytica</name>
    <name type="common">Candida lipolytica</name>
    <dbReference type="NCBI Taxonomy" id="4952"/>
    <lineage>
        <taxon>Eukaryota</taxon>
        <taxon>Fungi</taxon>
        <taxon>Dikarya</taxon>
        <taxon>Ascomycota</taxon>
        <taxon>Saccharomycotina</taxon>
        <taxon>Dipodascomycetes</taxon>
        <taxon>Dipodascales</taxon>
        <taxon>Dipodascales incertae sedis</taxon>
        <taxon>Yarrowia</taxon>
    </lineage>
</organism>
<evidence type="ECO:0000256" key="7">
    <source>
        <dbReference type="ARBA" id="ARBA00022490"/>
    </source>
</evidence>
<evidence type="ECO:0000256" key="10">
    <source>
        <dbReference type="ARBA" id="ARBA00049406"/>
    </source>
</evidence>